<dbReference type="InterPro" id="IPR011006">
    <property type="entry name" value="CheY-like_superfamily"/>
</dbReference>
<feature type="domain" description="EAL" evidence="3">
    <location>
        <begin position="338"/>
        <end position="592"/>
    </location>
</feature>
<reference evidence="5 6" key="1">
    <citation type="journal article" date="2014" name="Mol. Ecol.">
        <title>Evolution of Synechococcus.</title>
        <authorList>
            <person name="Dvorak P."/>
            <person name="Casamatta D."/>
            <person name="Hasler P."/>
            <person name="Poulickova A."/>
            <person name="Ondrej V."/>
            <person name="Sanges R."/>
        </authorList>
    </citation>
    <scope>NUCLEOTIDE SEQUENCE [LARGE SCALE GENOMIC DNA]</scope>
    <source>
        <strain evidence="5 6">CAUP A 1101</strain>
    </source>
</reference>
<dbReference type="InterPro" id="IPR001789">
    <property type="entry name" value="Sig_transdc_resp-reg_receiver"/>
</dbReference>
<dbReference type="RefSeq" id="WP_036534631.1">
    <property type="nucleotide sequence ID" value="NZ_JJML01000035.1"/>
</dbReference>
<dbReference type="OrthoDB" id="9805474at2"/>
<dbReference type="FunFam" id="3.20.20.450:FF:000001">
    <property type="entry name" value="Cyclic di-GMP phosphodiesterase yahA"/>
    <property type="match status" value="1"/>
</dbReference>
<dbReference type="InterPro" id="IPR035919">
    <property type="entry name" value="EAL_sf"/>
</dbReference>
<evidence type="ECO:0000259" key="4">
    <source>
        <dbReference type="PROSITE" id="PS50887"/>
    </source>
</evidence>
<keyword evidence="1" id="KW-0597">Phosphoprotein</keyword>
<dbReference type="PROSITE" id="PS50887">
    <property type="entry name" value="GGDEF"/>
    <property type="match status" value="1"/>
</dbReference>
<dbReference type="Gene3D" id="3.40.50.2300">
    <property type="match status" value="1"/>
</dbReference>
<protein>
    <recommendedName>
        <fullName evidence="7">Diguanylate phosphodiesterase</fullName>
    </recommendedName>
</protein>
<accession>A0A098TJ95</accession>
<organism evidence="5 6">
    <name type="scientific">Neosynechococcus sphagnicola sy1</name>
    <dbReference type="NCBI Taxonomy" id="1497020"/>
    <lineage>
        <taxon>Bacteria</taxon>
        <taxon>Bacillati</taxon>
        <taxon>Cyanobacteriota</taxon>
        <taxon>Cyanophyceae</taxon>
        <taxon>Neosynechococcales</taxon>
        <taxon>Neosynechococcaceae</taxon>
        <taxon>Neosynechococcus</taxon>
    </lineage>
</organism>
<evidence type="ECO:0000259" key="3">
    <source>
        <dbReference type="PROSITE" id="PS50883"/>
    </source>
</evidence>
<dbReference type="SUPFAM" id="SSF141868">
    <property type="entry name" value="EAL domain-like"/>
    <property type="match status" value="1"/>
</dbReference>
<keyword evidence="6" id="KW-1185">Reference proteome</keyword>
<dbReference type="Gene3D" id="3.20.20.450">
    <property type="entry name" value="EAL domain"/>
    <property type="match status" value="1"/>
</dbReference>
<dbReference type="STRING" id="1497020.DO97_11665"/>
<dbReference type="GO" id="GO:0071111">
    <property type="term" value="F:cyclic-guanylate-specific phosphodiesterase activity"/>
    <property type="evidence" value="ECO:0007669"/>
    <property type="project" value="InterPro"/>
</dbReference>
<evidence type="ECO:0000313" key="5">
    <source>
        <dbReference type="EMBL" id="KGF72154.1"/>
    </source>
</evidence>
<dbReference type="Pfam" id="PF00563">
    <property type="entry name" value="EAL"/>
    <property type="match status" value="1"/>
</dbReference>
<dbReference type="CDD" id="cd01948">
    <property type="entry name" value="EAL"/>
    <property type="match status" value="1"/>
</dbReference>
<feature type="domain" description="GGDEF" evidence="4">
    <location>
        <begin position="196"/>
        <end position="329"/>
    </location>
</feature>
<dbReference type="InterPro" id="IPR029787">
    <property type="entry name" value="Nucleotide_cyclase"/>
</dbReference>
<dbReference type="Pfam" id="PF00990">
    <property type="entry name" value="GGDEF"/>
    <property type="match status" value="1"/>
</dbReference>
<dbReference type="PROSITE" id="PS50883">
    <property type="entry name" value="EAL"/>
    <property type="match status" value="1"/>
</dbReference>
<dbReference type="SMART" id="SM00448">
    <property type="entry name" value="REC"/>
    <property type="match status" value="1"/>
</dbReference>
<evidence type="ECO:0000259" key="2">
    <source>
        <dbReference type="PROSITE" id="PS50110"/>
    </source>
</evidence>
<feature type="domain" description="Response regulatory" evidence="2">
    <location>
        <begin position="11"/>
        <end position="127"/>
    </location>
</feature>
<dbReference type="SMART" id="SM00052">
    <property type="entry name" value="EAL"/>
    <property type="match status" value="1"/>
</dbReference>
<dbReference type="PANTHER" id="PTHR33121:SF70">
    <property type="entry name" value="SIGNALING PROTEIN YKOW"/>
    <property type="match status" value="1"/>
</dbReference>
<evidence type="ECO:0000313" key="6">
    <source>
        <dbReference type="Proteomes" id="UP000030170"/>
    </source>
</evidence>
<comment type="caution">
    <text evidence="5">The sequence shown here is derived from an EMBL/GenBank/DDBJ whole genome shotgun (WGS) entry which is preliminary data.</text>
</comment>
<dbReference type="EMBL" id="JJML01000035">
    <property type="protein sequence ID" value="KGF72154.1"/>
    <property type="molecule type" value="Genomic_DNA"/>
</dbReference>
<dbReference type="InterPro" id="IPR000160">
    <property type="entry name" value="GGDEF_dom"/>
</dbReference>
<feature type="modified residue" description="4-aspartylphosphate" evidence="1">
    <location>
        <position position="60"/>
    </location>
</feature>
<dbReference type="PROSITE" id="PS50110">
    <property type="entry name" value="RESPONSE_REGULATORY"/>
    <property type="match status" value="1"/>
</dbReference>
<evidence type="ECO:0008006" key="7">
    <source>
        <dbReference type="Google" id="ProtNLM"/>
    </source>
</evidence>
<dbReference type="SMART" id="SM00267">
    <property type="entry name" value="GGDEF"/>
    <property type="match status" value="1"/>
</dbReference>
<dbReference type="Pfam" id="PF00072">
    <property type="entry name" value="Response_reg"/>
    <property type="match status" value="1"/>
</dbReference>
<dbReference type="CDD" id="cd19920">
    <property type="entry name" value="REC_PA4781-like"/>
    <property type="match status" value="1"/>
</dbReference>
<dbReference type="InterPro" id="IPR043128">
    <property type="entry name" value="Rev_trsase/Diguanyl_cyclase"/>
</dbReference>
<dbReference type="SUPFAM" id="SSF52172">
    <property type="entry name" value="CheY-like"/>
    <property type="match status" value="1"/>
</dbReference>
<dbReference type="CDD" id="cd01949">
    <property type="entry name" value="GGDEF"/>
    <property type="match status" value="1"/>
</dbReference>
<dbReference type="Proteomes" id="UP000030170">
    <property type="component" value="Unassembled WGS sequence"/>
</dbReference>
<dbReference type="GO" id="GO:0000160">
    <property type="term" value="P:phosphorelay signal transduction system"/>
    <property type="evidence" value="ECO:0007669"/>
    <property type="project" value="InterPro"/>
</dbReference>
<sequence>MEILVPNSIKKILVVDDSPENIQLLLEVLKDTYTVIVATNGEKALQLAAKEPQPDLILLDVIMSGMSGYEVCSCMKTNIKTREIPIVFVTALNEAIDVAQGFELGAVDYISKPINPAIVKARVQNHLKILGLTRSLQKVNRDLADFNLSLERLVQERTAELYQATYFDSLTGLLSRASLLRDLDSALELIHQSSTQGFALLVLDCMQFSLINNSFGHAIGDQILIAIGERFTTHMPTGDSLYRIGGDKFCFLLHRNIIEAQVVSFAEQIIQTFSEPFVVEEYEIFANARLGITIAGNHYHQAVELIRDVDTALQKARSNGIAGYYIFQRSLHDFAFKRLRLENDLRLALVRGEFVVFYQPIINLSNRKIDSFEALIRWQHPQRGLVSPIEFIPCLEETGSIVPVGMFVLHQACAQLQEWQKTFNSELSISVNLAARQMVYPKLLADIDFILKETNCNPERLKLEVTESGLLEVGQQTIDLLQALRDRGIRISIDDFGTGYSSLAYLQKLPVDTLKIDRVFVKDIQANGENAEIVQAVIQLGKALGKDIIAEGCETNAQVTFLKGIGCDFAQGYHFAEPMDVAHVGKFITKFMGSDLEAMIN</sequence>
<evidence type="ECO:0000256" key="1">
    <source>
        <dbReference type="PROSITE-ProRule" id="PRU00169"/>
    </source>
</evidence>
<name>A0A098TJ95_9CYAN</name>
<dbReference type="PANTHER" id="PTHR33121">
    <property type="entry name" value="CYCLIC DI-GMP PHOSPHODIESTERASE PDEF"/>
    <property type="match status" value="1"/>
</dbReference>
<dbReference type="AlphaFoldDB" id="A0A098TJ95"/>
<dbReference type="InterPro" id="IPR001633">
    <property type="entry name" value="EAL_dom"/>
</dbReference>
<dbReference type="SUPFAM" id="SSF55073">
    <property type="entry name" value="Nucleotide cyclase"/>
    <property type="match status" value="1"/>
</dbReference>
<gene>
    <name evidence="5" type="ORF">DO97_11665</name>
</gene>
<dbReference type="Gene3D" id="3.30.70.270">
    <property type="match status" value="1"/>
</dbReference>
<proteinExistence type="predicted"/>
<dbReference type="NCBIfam" id="TIGR00254">
    <property type="entry name" value="GGDEF"/>
    <property type="match status" value="1"/>
</dbReference>
<dbReference type="InterPro" id="IPR050706">
    <property type="entry name" value="Cyclic-di-GMP_PDE-like"/>
</dbReference>